<evidence type="ECO:0000256" key="8">
    <source>
        <dbReference type="ARBA" id="ARBA00023125"/>
    </source>
</evidence>
<keyword evidence="6" id="KW-0805">Transcription regulation</keyword>
<dbReference type="InterPro" id="IPR006612">
    <property type="entry name" value="THAP_Znf"/>
</dbReference>
<evidence type="ECO:0000256" key="10">
    <source>
        <dbReference type="ARBA" id="ARBA00023242"/>
    </source>
</evidence>
<dbReference type="AlphaFoldDB" id="A0A9R1U336"/>
<feature type="coiled-coil region" evidence="13">
    <location>
        <begin position="385"/>
        <end position="412"/>
    </location>
</feature>
<dbReference type="RefSeq" id="XP_011305768.1">
    <property type="nucleotide sequence ID" value="XM_011307466.1"/>
</dbReference>
<keyword evidence="10" id="KW-0539">Nucleus</keyword>
<dbReference type="Pfam" id="PF05485">
    <property type="entry name" value="THAP"/>
    <property type="match status" value="1"/>
</dbReference>
<evidence type="ECO:0000313" key="16">
    <source>
        <dbReference type="RefSeq" id="XP_011305768.1"/>
    </source>
</evidence>
<dbReference type="InterPro" id="IPR048366">
    <property type="entry name" value="TNP-like_GBD"/>
</dbReference>
<dbReference type="GO" id="GO:0005654">
    <property type="term" value="C:nucleoplasm"/>
    <property type="evidence" value="ECO:0007669"/>
    <property type="project" value="UniProtKB-SubCell"/>
</dbReference>
<dbReference type="InterPro" id="IPR038441">
    <property type="entry name" value="THAP_Znf_sf"/>
</dbReference>
<gene>
    <name evidence="16" type="primary">LOC105268154</name>
</gene>
<keyword evidence="7 13" id="KW-0175">Coiled coil</keyword>
<dbReference type="Pfam" id="PF21787">
    <property type="entry name" value="TNP-like_RNaseH_N"/>
    <property type="match status" value="1"/>
</dbReference>
<dbReference type="SUPFAM" id="SSF57716">
    <property type="entry name" value="Glucocorticoid receptor-like (DNA-binding domain)"/>
    <property type="match status" value="1"/>
</dbReference>
<evidence type="ECO:0000256" key="5">
    <source>
        <dbReference type="ARBA" id="ARBA00022833"/>
    </source>
</evidence>
<evidence type="ECO:0000256" key="11">
    <source>
        <dbReference type="ARBA" id="ARBA00023306"/>
    </source>
</evidence>
<keyword evidence="11" id="KW-0131">Cell cycle</keyword>
<dbReference type="SMART" id="SM00980">
    <property type="entry name" value="THAP"/>
    <property type="match status" value="1"/>
</dbReference>
<keyword evidence="9" id="KW-0804">Transcription</keyword>
<evidence type="ECO:0000256" key="12">
    <source>
        <dbReference type="PROSITE-ProRule" id="PRU00309"/>
    </source>
</evidence>
<evidence type="ECO:0000256" key="13">
    <source>
        <dbReference type="SAM" id="Coils"/>
    </source>
</evidence>
<keyword evidence="4 12" id="KW-0863">Zinc-finger</keyword>
<evidence type="ECO:0000313" key="15">
    <source>
        <dbReference type="Proteomes" id="UP000694866"/>
    </source>
</evidence>
<dbReference type="Gene3D" id="6.20.210.20">
    <property type="entry name" value="THAP domain"/>
    <property type="match status" value="1"/>
</dbReference>
<dbReference type="OrthoDB" id="7698657at2759"/>
<dbReference type="GeneID" id="105268154"/>
<dbReference type="Proteomes" id="UP000694866">
    <property type="component" value="Unplaced"/>
</dbReference>
<evidence type="ECO:0000256" key="6">
    <source>
        <dbReference type="ARBA" id="ARBA00023015"/>
    </source>
</evidence>
<dbReference type="PANTHER" id="PTHR46600:SF1">
    <property type="entry name" value="THAP DOMAIN-CONTAINING PROTEIN 1"/>
    <property type="match status" value="1"/>
</dbReference>
<dbReference type="InterPro" id="IPR026516">
    <property type="entry name" value="THAP1/10"/>
</dbReference>
<name>A0A9R1U336_9HYME</name>
<dbReference type="Pfam" id="PF21788">
    <property type="entry name" value="TNP-like_GBD"/>
    <property type="match status" value="1"/>
</dbReference>
<evidence type="ECO:0000256" key="4">
    <source>
        <dbReference type="ARBA" id="ARBA00022771"/>
    </source>
</evidence>
<organism evidence="15 16">
    <name type="scientific">Fopius arisanus</name>
    <dbReference type="NCBI Taxonomy" id="64838"/>
    <lineage>
        <taxon>Eukaryota</taxon>
        <taxon>Metazoa</taxon>
        <taxon>Ecdysozoa</taxon>
        <taxon>Arthropoda</taxon>
        <taxon>Hexapoda</taxon>
        <taxon>Insecta</taxon>
        <taxon>Pterygota</taxon>
        <taxon>Neoptera</taxon>
        <taxon>Endopterygota</taxon>
        <taxon>Hymenoptera</taxon>
        <taxon>Apocrita</taxon>
        <taxon>Ichneumonoidea</taxon>
        <taxon>Braconidae</taxon>
        <taxon>Opiinae</taxon>
        <taxon>Fopius</taxon>
    </lineage>
</organism>
<protein>
    <recommendedName>
        <fullName evidence="14">THAP-type domain-containing protein</fullName>
    </recommendedName>
</protein>
<feature type="domain" description="THAP-type" evidence="14">
    <location>
        <begin position="1"/>
        <end position="96"/>
    </location>
</feature>
<dbReference type="PROSITE" id="PS50950">
    <property type="entry name" value="ZF_THAP"/>
    <property type="match status" value="1"/>
</dbReference>
<keyword evidence="8 12" id="KW-0238">DNA-binding</keyword>
<evidence type="ECO:0000256" key="7">
    <source>
        <dbReference type="ARBA" id="ARBA00023054"/>
    </source>
</evidence>
<dbReference type="KEGG" id="fas:105268154"/>
<dbReference type="SMART" id="SM00692">
    <property type="entry name" value="DM3"/>
    <property type="match status" value="1"/>
</dbReference>
<keyword evidence="15" id="KW-1185">Reference proteome</keyword>
<evidence type="ECO:0000256" key="9">
    <source>
        <dbReference type="ARBA" id="ARBA00023163"/>
    </source>
</evidence>
<dbReference type="GO" id="GO:0008270">
    <property type="term" value="F:zinc ion binding"/>
    <property type="evidence" value="ECO:0007669"/>
    <property type="project" value="UniProtKB-KW"/>
</dbReference>
<sequence>MPTTCIVSSCKAGYRTNPERVSFFSIPKDKSLRDQWARAIRRDKGDLKSHHRVCSKHFRACDIILHKKFMKPDGEIIAETSLNKSQLREGAVPMIFLGAESCKRVSLESSESINLKTNSLEICGQVSVFLEGQESLTVPAIMSNNNDDQTLTPNTIETLINSKIDDQTLCSNLMAETLAIPMNDTQNISSINGTQPLFLQIIKNKFQLPAGWCQTNYNYEGSQVVVFSQTELRHIHGALGTMNIKEIVINSKLELTVKALHHPIDLTTFHIDGLVTDVDMVQGLIFTVHNFNICYGCAVSEILENIQSKVTFKDCMNTLRHKNCQWLTKSSQCIFCAKGKRTLKRKCVRLKEQPKPKRMHLDNSVRTKKLLNQKKDRICNFRKTVGKLRVDNQKLRKRLEDSQKQVAGMKEETLAQVLGKHELNKHHETVVWEIFNAAKRKGLKGNRYGEDWLMICALVHMKSSSTYRFIYDNNILPVPSVSTIKRNLRAIKAKCGFDPEFFKLFAEFLSAKTQEERHGFILLDEMFTRQSIAVNSQTLSFAGLEDFGDESQSQPTLKDKADHGLVFMFHSLYGSYTQPVAVFASKGSTTGVMLAKLIVKCITLLEKAGAVVHGIISDGASTNRSCWEALGVKTKKKELKSWFSLPGDEKRKIYAFSDTPHLIKTIRNRLCNNKTLQREEGQALIKWEHFQTLHEVDGQFPSHLRICSKLTKHHLDLNSSSRMRVRLAVQLFSKSVADGLQFYQSSNVPGFEDCENTTKFCRDINNMFDALNENVNGVKPGDDHFTCLLNSLKMLDEWEEKVDQKILPKSAFLTRETAEEL</sequence>
<keyword evidence="3" id="KW-0479">Metal-binding</keyword>
<evidence type="ECO:0000256" key="1">
    <source>
        <dbReference type="ARBA" id="ARBA00004642"/>
    </source>
</evidence>
<dbReference type="PANTHER" id="PTHR46600">
    <property type="entry name" value="THAP DOMAIN-CONTAINING"/>
    <property type="match status" value="1"/>
</dbReference>
<reference evidence="16" key="1">
    <citation type="submission" date="2025-08" db="UniProtKB">
        <authorList>
            <consortium name="RefSeq"/>
        </authorList>
    </citation>
    <scope>IDENTIFICATION</scope>
    <source>
        <strain evidence="16">USDA-PBARC FA_bdor</strain>
        <tissue evidence="16">Whole organism</tissue>
    </source>
</reference>
<proteinExistence type="inferred from homology"/>
<comment type="similarity">
    <text evidence="2">Belongs to the THAP1 family.</text>
</comment>
<dbReference type="InterPro" id="IPR048365">
    <property type="entry name" value="TNP-like_RNaseH_N"/>
</dbReference>
<evidence type="ECO:0000256" key="2">
    <source>
        <dbReference type="ARBA" id="ARBA00006177"/>
    </source>
</evidence>
<accession>A0A9R1U336</accession>
<evidence type="ECO:0000259" key="14">
    <source>
        <dbReference type="PROSITE" id="PS50950"/>
    </source>
</evidence>
<dbReference type="GO" id="GO:0043565">
    <property type="term" value="F:sequence-specific DNA binding"/>
    <property type="evidence" value="ECO:0007669"/>
    <property type="project" value="InterPro"/>
</dbReference>
<keyword evidence="5" id="KW-0862">Zinc</keyword>
<comment type="subcellular location">
    <subcellularLocation>
        <location evidence="1">Nucleus</location>
        <location evidence="1">Nucleoplasm</location>
    </subcellularLocation>
</comment>
<evidence type="ECO:0000256" key="3">
    <source>
        <dbReference type="ARBA" id="ARBA00022723"/>
    </source>
</evidence>